<dbReference type="InterPro" id="IPR046349">
    <property type="entry name" value="C1-like_sf"/>
</dbReference>
<sequence>MELQHFSHEHPLILKEVQMEGEVTDGSLELFRHFAKHINLEDIEKEPELINWSHEHTLILFDVQTDDDIKDEIILCDGCVQPISFPFYRCGECNYFLHLSCVNLSPELQHPIHHEHPMKLCRYTEFYKTFWCYACRVYTNGFFYTCETCEFFLDVKCAFLPTSIAHQAHKHPLVQVKGSKHLCKACDNTFSTNGYGCEACKFNLAHSCALFPNTITHRWDKHPLILSYPPFSEHPDEFHCEMCENEINPNYWIYHCNNCDQSFHPNCIIDKYSNVKYGGTLKINRHPHTLKFVRKARKRSGESENEVDQLTDPNLLPLPVTNDSLDMEVVSTSLQAHLNVMIASSKYLTPILYSHVPSGAYGTDIPSTCAIPI</sequence>
<dbReference type="AlphaFoldDB" id="A0ABC8TEB9"/>
<dbReference type="InterPro" id="IPR053192">
    <property type="entry name" value="Vacuole_Formation_Reg"/>
</dbReference>
<evidence type="ECO:0000313" key="3">
    <source>
        <dbReference type="EMBL" id="CAK9167764.1"/>
    </source>
</evidence>
<comment type="caution">
    <text evidence="3">The sequence shown here is derived from an EMBL/GenBank/DDBJ whole genome shotgun (WGS) entry which is preliminary data.</text>
</comment>
<organism evidence="3 4">
    <name type="scientific">Ilex paraguariensis</name>
    <name type="common">yerba mate</name>
    <dbReference type="NCBI Taxonomy" id="185542"/>
    <lineage>
        <taxon>Eukaryota</taxon>
        <taxon>Viridiplantae</taxon>
        <taxon>Streptophyta</taxon>
        <taxon>Embryophyta</taxon>
        <taxon>Tracheophyta</taxon>
        <taxon>Spermatophyta</taxon>
        <taxon>Magnoliopsida</taxon>
        <taxon>eudicotyledons</taxon>
        <taxon>Gunneridae</taxon>
        <taxon>Pentapetalae</taxon>
        <taxon>asterids</taxon>
        <taxon>campanulids</taxon>
        <taxon>Aquifoliales</taxon>
        <taxon>Aquifoliaceae</taxon>
        <taxon>Ilex</taxon>
    </lineage>
</organism>
<dbReference type="InterPro" id="IPR004146">
    <property type="entry name" value="DC1"/>
</dbReference>
<dbReference type="PANTHER" id="PTHR32410:SF216">
    <property type="entry name" value="PHORBOL-ESTER_DAG-TYPE DOMAIN-CONTAINING PROTEIN"/>
    <property type="match status" value="1"/>
</dbReference>
<dbReference type="EMBL" id="CAUOFW020004926">
    <property type="protein sequence ID" value="CAK9167764.1"/>
    <property type="molecule type" value="Genomic_DNA"/>
</dbReference>
<reference evidence="3 4" key="1">
    <citation type="submission" date="2024-02" db="EMBL/GenBank/DDBJ databases">
        <authorList>
            <person name="Vignale AGUSTIN F."/>
            <person name="Sosa J E."/>
            <person name="Modenutti C."/>
        </authorList>
    </citation>
    <scope>NUCLEOTIDE SEQUENCE [LARGE SCALE GENOMIC DNA]</scope>
</reference>
<dbReference type="SUPFAM" id="SSF57889">
    <property type="entry name" value="Cysteine-rich domain"/>
    <property type="match status" value="2"/>
</dbReference>
<feature type="domain" description="DC1" evidence="2">
    <location>
        <begin position="113"/>
        <end position="158"/>
    </location>
</feature>
<gene>
    <name evidence="3" type="ORF">ILEXP_LOCUS37064</name>
</gene>
<dbReference type="Proteomes" id="UP001642360">
    <property type="component" value="Unassembled WGS sequence"/>
</dbReference>
<evidence type="ECO:0000259" key="2">
    <source>
        <dbReference type="Pfam" id="PF03107"/>
    </source>
</evidence>
<dbReference type="Pfam" id="PF03107">
    <property type="entry name" value="C1_2"/>
    <property type="match status" value="3"/>
</dbReference>
<keyword evidence="1" id="KW-0677">Repeat</keyword>
<accession>A0ABC8TEB9</accession>
<feature type="domain" description="DC1" evidence="2">
    <location>
        <begin position="53"/>
        <end position="102"/>
    </location>
</feature>
<proteinExistence type="predicted"/>
<evidence type="ECO:0000256" key="1">
    <source>
        <dbReference type="ARBA" id="ARBA00022737"/>
    </source>
</evidence>
<protein>
    <recommendedName>
        <fullName evidence="2">DC1 domain-containing protein</fullName>
    </recommendedName>
</protein>
<dbReference type="PANTHER" id="PTHR32410">
    <property type="entry name" value="CYSTEINE/HISTIDINE-RICH C1 DOMAIN FAMILY PROTEIN"/>
    <property type="match status" value="1"/>
</dbReference>
<evidence type="ECO:0000313" key="4">
    <source>
        <dbReference type="Proteomes" id="UP001642360"/>
    </source>
</evidence>
<feature type="domain" description="DC1" evidence="2">
    <location>
        <begin position="220"/>
        <end position="268"/>
    </location>
</feature>
<name>A0ABC8TEB9_9AQUA</name>
<keyword evidence="4" id="KW-1185">Reference proteome</keyword>